<name>A0A426XAR6_ENSVE</name>
<dbReference type="EMBL" id="AMZH03023398">
    <property type="protein sequence ID" value="RRT36581.1"/>
    <property type="molecule type" value="Genomic_DNA"/>
</dbReference>
<sequence length="150" mass="15429">MSLITYSKIYVCIGASPCPVIVDLVIIGNVGSSHTMRRDLPPRHRGSQCYLHALDYPFLKLALFPHPHFAAATAPTQSTAALARQQPLCQGAAAPAVCVALVGGTSKGATPTSAAPTNGRAGLGRQPLASWPLVAGPCGLVVGGRPLRAP</sequence>
<dbReference type="Proteomes" id="UP000287651">
    <property type="component" value="Unassembled WGS sequence"/>
</dbReference>
<comment type="caution">
    <text evidence="1">The sequence shown here is derived from an EMBL/GenBank/DDBJ whole genome shotgun (WGS) entry which is preliminary data.</text>
</comment>
<gene>
    <name evidence="1" type="ORF">B296_00050287</name>
</gene>
<evidence type="ECO:0000313" key="2">
    <source>
        <dbReference type="Proteomes" id="UP000287651"/>
    </source>
</evidence>
<evidence type="ECO:0000313" key="1">
    <source>
        <dbReference type="EMBL" id="RRT36581.1"/>
    </source>
</evidence>
<reference evidence="1 2" key="1">
    <citation type="journal article" date="2014" name="Agronomy (Basel)">
        <title>A Draft Genome Sequence for Ensete ventricosum, the Drought-Tolerant Tree Against Hunger.</title>
        <authorList>
            <person name="Harrison J."/>
            <person name="Moore K.A."/>
            <person name="Paszkiewicz K."/>
            <person name="Jones T."/>
            <person name="Grant M."/>
            <person name="Ambacheew D."/>
            <person name="Muzemil S."/>
            <person name="Studholme D.J."/>
        </authorList>
    </citation>
    <scope>NUCLEOTIDE SEQUENCE [LARGE SCALE GENOMIC DNA]</scope>
</reference>
<proteinExistence type="predicted"/>
<organism evidence="1 2">
    <name type="scientific">Ensete ventricosum</name>
    <name type="common">Abyssinian banana</name>
    <name type="synonym">Musa ensete</name>
    <dbReference type="NCBI Taxonomy" id="4639"/>
    <lineage>
        <taxon>Eukaryota</taxon>
        <taxon>Viridiplantae</taxon>
        <taxon>Streptophyta</taxon>
        <taxon>Embryophyta</taxon>
        <taxon>Tracheophyta</taxon>
        <taxon>Spermatophyta</taxon>
        <taxon>Magnoliopsida</taxon>
        <taxon>Liliopsida</taxon>
        <taxon>Zingiberales</taxon>
        <taxon>Musaceae</taxon>
        <taxon>Ensete</taxon>
    </lineage>
</organism>
<dbReference type="AlphaFoldDB" id="A0A426XAR6"/>
<accession>A0A426XAR6</accession>
<protein>
    <submittedName>
        <fullName evidence="1">Uncharacterized protein</fullName>
    </submittedName>
</protein>